<evidence type="ECO:0000313" key="3">
    <source>
        <dbReference type="Proteomes" id="UP001620461"/>
    </source>
</evidence>
<comment type="caution">
    <text evidence="2">The sequence shown here is derived from an EMBL/GenBank/DDBJ whole genome shotgun (WGS) entry which is preliminary data.</text>
</comment>
<feature type="compositionally biased region" description="Polar residues" evidence="1">
    <location>
        <begin position="68"/>
        <end position="82"/>
    </location>
</feature>
<keyword evidence="3" id="KW-1185">Reference proteome</keyword>
<protein>
    <submittedName>
        <fullName evidence="2">Uncharacterized protein</fullName>
    </submittedName>
</protein>
<proteinExistence type="predicted"/>
<dbReference type="Proteomes" id="UP001620461">
    <property type="component" value="Unassembled WGS sequence"/>
</dbReference>
<sequence length="235" mass="23673">GLGGDLGDTTPSLDDLLSQFGIPAQPLNLDNTDVLDNGSLYDSGAASTDPGLDQSASDDGQQDELYDPSTSSTDLGPDQSMSDDGPQDEGDQFSIQLSPLPSTDSALPPLTSSVDISSDLTITPMALSDVPAPTLADALGSLAMPAVADTIGMSTGGSSSLASFAYVTGSAGTTAMSTGWTSSTYSALGDVSSTSSQTYNTADGQPGVYDSQTGQIYSYDAAMQMNAEGTNVSDG</sequence>
<gene>
    <name evidence="2" type="ORF">ISP15_18235</name>
</gene>
<name>A0ABW8JR05_9GAMM</name>
<evidence type="ECO:0000256" key="1">
    <source>
        <dbReference type="SAM" id="MobiDB-lite"/>
    </source>
</evidence>
<accession>A0ABW8JR05</accession>
<dbReference type="RefSeq" id="WP_404549429.1">
    <property type="nucleotide sequence ID" value="NZ_JADIKJ010000065.1"/>
</dbReference>
<feature type="compositionally biased region" description="Polar residues" evidence="1">
    <location>
        <begin position="93"/>
        <end position="111"/>
    </location>
</feature>
<reference evidence="2 3" key="1">
    <citation type="submission" date="2020-10" db="EMBL/GenBank/DDBJ databases">
        <title>Phylogeny of dyella-like bacteria.</title>
        <authorList>
            <person name="Fu J."/>
        </authorList>
    </citation>
    <scope>NUCLEOTIDE SEQUENCE [LARGE SCALE GENOMIC DNA]</scope>
    <source>
        <strain evidence="2 3">JP1</strain>
    </source>
</reference>
<feature type="non-terminal residue" evidence="2">
    <location>
        <position position="1"/>
    </location>
</feature>
<organism evidence="2 3">
    <name type="scientific">Dyella jejuensis</name>
    <dbReference type="NCBI Taxonomy" id="1432009"/>
    <lineage>
        <taxon>Bacteria</taxon>
        <taxon>Pseudomonadati</taxon>
        <taxon>Pseudomonadota</taxon>
        <taxon>Gammaproteobacteria</taxon>
        <taxon>Lysobacterales</taxon>
        <taxon>Rhodanobacteraceae</taxon>
        <taxon>Dyella</taxon>
    </lineage>
</organism>
<evidence type="ECO:0000313" key="2">
    <source>
        <dbReference type="EMBL" id="MFK2902272.1"/>
    </source>
</evidence>
<feature type="non-terminal residue" evidence="2">
    <location>
        <position position="235"/>
    </location>
</feature>
<dbReference type="EMBL" id="JADIKJ010000065">
    <property type="protein sequence ID" value="MFK2902272.1"/>
    <property type="molecule type" value="Genomic_DNA"/>
</dbReference>
<feature type="region of interest" description="Disordered" evidence="1">
    <location>
        <begin position="23"/>
        <end position="111"/>
    </location>
</feature>